<dbReference type="InterPro" id="IPR050153">
    <property type="entry name" value="Metal_Ion_Import_ABC"/>
</dbReference>
<dbReference type="Gene3D" id="3.40.50.300">
    <property type="entry name" value="P-loop containing nucleotide triphosphate hydrolases"/>
    <property type="match status" value="2"/>
</dbReference>
<dbReference type="GO" id="GO:0016887">
    <property type="term" value="F:ATP hydrolysis activity"/>
    <property type="evidence" value="ECO:0007669"/>
    <property type="project" value="InterPro"/>
</dbReference>
<dbReference type="PANTHER" id="PTHR42734">
    <property type="entry name" value="METAL TRANSPORT SYSTEM ATP-BINDING PROTEIN TM_0124-RELATED"/>
    <property type="match status" value="1"/>
</dbReference>
<keyword evidence="6" id="KW-1185">Reference proteome</keyword>
<dbReference type="EMBL" id="SDHW01000002">
    <property type="protein sequence ID" value="RXK60521.1"/>
    <property type="molecule type" value="Genomic_DNA"/>
</dbReference>
<evidence type="ECO:0000256" key="3">
    <source>
        <dbReference type="ARBA" id="ARBA00022840"/>
    </source>
</evidence>
<dbReference type="GO" id="GO:0005524">
    <property type="term" value="F:ATP binding"/>
    <property type="evidence" value="ECO:0007669"/>
    <property type="project" value="UniProtKB-KW"/>
</dbReference>
<organism evidence="5 6">
    <name type="scientific">Lacibacter luteus</name>
    <dbReference type="NCBI Taxonomy" id="2508719"/>
    <lineage>
        <taxon>Bacteria</taxon>
        <taxon>Pseudomonadati</taxon>
        <taxon>Bacteroidota</taxon>
        <taxon>Chitinophagia</taxon>
        <taxon>Chitinophagales</taxon>
        <taxon>Chitinophagaceae</taxon>
        <taxon>Lacibacter</taxon>
    </lineage>
</organism>
<dbReference type="InterPro" id="IPR003439">
    <property type="entry name" value="ABC_transporter-like_ATP-bd"/>
</dbReference>
<evidence type="ECO:0000259" key="4">
    <source>
        <dbReference type="PROSITE" id="PS50893"/>
    </source>
</evidence>
<dbReference type="OrthoDB" id="9789994at2"/>
<dbReference type="SMART" id="SM00382">
    <property type="entry name" value="AAA"/>
    <property type="match status" value="2"/>
</dbReference>
<evidence type="ECO:0000313" key="5">
    <source>
        <dbReference type="EMBL" id="RXK60521.1"/>
    </source>
</evidence>
<keyword evidence="2" id="KW-0547">Nucleotide-binding</keyword>
<comment type="caution">
    <text evidence="5">The sequence shown here is derived from an EMBL/GenBank/DDBJ whole genome shotgun (WGS) entry which is preliminary data.</text>
</comment>
<evidence type="ECO:0000313" key="6">
    <source>
        <dbReference type="Proteomes" id="UP000290204"/>
    </source>
</evidence>
<keyword evidence="3 5" id="KW-0067">ATP-binding</keyword>
<gene>
    <name evidence="5" type="ORF">ESA94_08615</name>
</gene>
<dbReference type="AlphaFoldDB" id="A0A4Q1CIS0"/>
<reference evidence="5 6" key="1">
    <citation type="submission" date="2019-01" db="EMBL/GenBank/DDBJ databases">
        <title>Lacibacter sp. strain TTM-7.</title>
        <authorList>
            <person name="Chen W.-M."/>
        </authorList>
    </citation>
    <scope>NUCLEOTIDE SEQUENCE [LARGE SCALE GENOMIC DNA]</scope>
    <source>
        <strain evidence="5 6">TTM-7</strain>
    </source>
</reference>
<dbReference type="Proteomes" id="UP000290204">
    <property type="component" value="Unassembled WGS sequence"/>
</dbReference>
<keyword evidence="1" id="KW-0813">Transport</keyword>
<sequence>MKHVGIFLSNTFNKQLFIQQLLEKKNVALFGISSTTHLQLFSAYTVQQYLLEEDIHGYCGIEAARVQTLRSMSSGEQKRVLLQHLLSLKPDVLVLDNVFDNLDIATQEALKEQLSNAAGNIQFIQLAHRKKDLLAFIIDRLMPSPDGGFIALNESVIEHTSTEEAIVPAPLHHYNLTGNELVRFTDVNVSYDGRQVLQQINWTISKGEFWQLKGPNGSGKTTLLTMITGDNVKGYGQQLFLFGRKKGTGETVWSIKEKVGYLTPAMTDLFATRHTLLQMIVSGYLDQIGLYTIPSDMQLRSAYEWLQLLQLQHKANLPFNKLTQGEQRMALIARAMVKHPPILILDEPLMGLDDANAAKVIQLINKLAAETTSAVLYVSHQTEAGLQVQKIFELQKTENGSVGRTV</sequence>
<protein>
    <submittedName>
        <fullName evidence="5">ATP-binding cassette domain-containing protein</fullName>
    </submittedName>
</protein>
<dbReference type="PROSITE" id="PS50893">
    <property type="entry name" value="ABC_TRANSPORTER_2"/>
    <property type="match status" value="1"/>
</dbReference>
<dbReference type="Pfam" id="PF00005">
    <property type="entry name" value="ABC_tran"/>
    <property type="match status" value="1"/>
</dbReference>
<feature type="domain" description="ABC transporter" evidence="4">
    <location>
        <begin position="182"/>
        <end position="406"/>
    </location>
</feature>
<dbReference type="RefSeq" id="WP_129130482.1">
    <property type="nucleotide sequence ID" value="NZ_SDHW01000002.1"/>
</dbReference>
<dbReference type="InterPro" id="IPR003593">
    <property type="entry name" value="AAA+_ATPase"/>
</dbReference>
<name>A0A4Q1CIS0_9BACT</name>
<dbReference type="SUPFAM" id="SSF52540">
    <property type="entry name" value="P-loop containing nucleoside triphosphate hydrolases"/>
    <property type="match status" value="2"/>
</dbReference>
<dbReference type="InterPro" id="IPR027417">
    <property type="entry name" value="P-loop_NTPase"/>
</dbReference>
<proteinExistence type="predicted"/>
<accession>A0A4Q1CIS0</accession>
<evidence type="ECO:0000256" key="1">
    <source>
        <dbReference type="ARBA" id="ARBA00022448"/>
    </source>
</evidence>
<evidence type="ECO:0000256" key="2">
    <source>
        <dbReference type="ARBA" id="ARBA00022741"/>
    </source>
</evidence>